<keyword evidence="1" id="KW-1133">Transmembrane helix</keyword>
<keyword evidence="1" id="KW-0812">Transmembrane</keyword>
<accession>A0A139WQQ4</accession>
<protein>
    <submittedName>
        <fullName evidence="2">Uncharacterized protein</fullName>
    </submittedName>
</protein>
<dbReference type="STRING" id="128403.WA1_49445"/>
<feature type="transmembrane region" description="Helical" evidence="1">
    <location>
        <begin position="31"/>
        <end position="49"/>
    </location>
</feature>
<evidence type="ECO:0000313" key="3">
    <source>
        <dbReference type="Proteomes" id="UP000076925"/>
    </source>
</evidence>
<dbReference type="RefSeq" id="WP_017740934.1">
    <property type="nucleotide sequence ID" value="NZ_KQ976355.1"/>
</dbReference>
<comment type="caution">
    <text evidence="2">The sequence shown here is derived from an EMBL/GenBank/DDBJ whole genome shotgun (WGS) entry which is preliminary data.</text>
</comment>
<evidence type="ECO:0000256" key="1">
    <source>
        <dbReference type="SAM" id="Phobius"/>
    </source>
</evidence>
<dbReference type="AlphaFoldDB" id="A0A139WQQ4"/>
<evidence type="ECO:0000313" key="2">
    <source>
        <dbReference type="EMBL" id="KYC34765.1"/>
    </source>
</evidence>
<organism evidence="2 3">
    <name type="scientific">Scytonema hofmannii PCC 7110</name>
    <dbReference type="NCBI Taxonomy" id="128403"/>
    <lineage>
        <taxon>Bacteria</taxon>
        <taxon>Bacillati</taxon>
        <taxon>Cyanobacteriota</taxon>
        <taxon>Cyanophyceae</taxon>
        <taxon>Nostocales</taxon>
        <taxon>Scytonemataceae</taxon>
        <taxon>Scytonema</taxon>
    </lineage>
</organism>
<name>A0A139WQQ4_9CYAN</name>
<proteinExistence type="predicted"/>
<reference evidence="2 3" key="1">
    <citation type="journal article" date="2013" name="Genome Biol. Evol.">
        <title>Genomes of Stigonematalean cyanobacteria (subsection V) and the evolution of oxygenic photosynthesis from prokaryotes to plastids.</title>
        <authorList>
            <person name="Dagan T."/>
            <person name="Roettger M."/>
            <person name="Stucken K."/>
            <person name="Landan G."/>
            <person name="Koch R."/>
            <person name="Major P."/>
            <person name="Gould S.B."/>
            <person name="Goremykin V.V."/>
            <person name="Rippka R."/>
            <person name="Tandeau de Marsac N."/>
            <person name="Gugger M."/>
            <person name="Lockhart P.J."/>
            <person name="Allen J.F."/>
            <person name="Brune I."/>
            <person name="Maus I."/>
            <person name="Puhler A."/>
            <person name="Martin W.F."/>
        </authorList>
    </citation>
    <scope>NUCLEOTIDE SEQUENCE [LARGE SCALE GENOMIC DNA]</scope>
    <source>
        <strain evidence="2 3">PCC 7110</strain>
    </source>
</reference>
<dbReference type="Proteomes" id="UP000076925">
    <property type="component" value="Unassembled WGS sequence"/>
</dbReference>
<gene>
    <name evidence="2" type="ORF">WA1_49445</name>
</gene>
<sequence length="72" mass="7511">MNTLCLLAEASVGAFVNSAIACAMGSLLCNPIAIVCAGGLIGVMCASVMKETLKLLTPQQPSKVLKFRRRSV</sequence>
<keyword evidence="3" id="KW-1185">Reference proteome</keyword>
<dbReference type="EMBL" id="ANNX02000064">
    <property type="protein sequence ID" value="KYC34765.1"/>
    <property type="molecule type" value="Genomic_DNA"/>
</dbReference>
<keyword evidence="1" id="KW-0472">Membrane</keyword>